<dbReference type="EMBL" id="JARKNE010000002">
    <property type="protein sequence ID" value="KAK5843029.1"/>
    <property type="molecule type" value="Genomic_DNA"/>
</dbReference>
<reference evidence="1 2" key="1">
    <citation type="submission" date="2023-03" db="EMBL/GenBank/DDBJ databases">
        <title>WGS of Gossypium arboreum.</title>
        <authorList>
            <person name="Yu D."/>
        </authorList>
    </citation>
    <scope>NUCLEOTIDE SEQUENCE [LARGE SCALE GENOMIC DNA]</scope>
    <source>
        <tissue evidence="1">Leaf</tissue>
    </source>
</reference>
<name>A0ABR0QV37_GOSAR</name>
<organism evidence="1 2">
    <name type="scientific">Gossypium arboreum</name>
    <name type="common">Tree cotton</name>
    <name type="synonym">Gossypium nanking</name>
    <dbReference type="NCBI Taxonomy" id="29729"/>
    <lineage>
        <taxon>Eukaryota</taxon>
        <taxon>Viridiplantae</taxon>
        <taxon>Streptophyta</taxon>
        <taxon>Embryophyta</taxon>
        <taxon>Tracheophyta</taxon>
        <taxon>Spermatophyta</taxon>
        <taxon>Magnoliopsida</taxon>
        <taxon>eudicotyledons</taxon>
        <taxon>Gunneridae</taxon>
        <taxon>Pentapetalae</taxon>
        <taxon>rosids</taxon>
        <taxon>malvids</taxon>
        <taxon>Malvales</taxon>
        <taxon>Malvaceae</taxon>
        <taxon>Malvoideae</taxon>
        <taxon>Gossypium</taxon>
    </lineage>
</organism>
<comment type="caution">
    <text evidence="1">The sequence shown here is derived from an EMBL/GenBank/DDBJ whole genome shotgun (WGS) entry which is preliminary data.</text>
</comment>
<dbReference type="Proteomes" id="UP001358586">
    <property type="component" value="Chromosome 2"/>
</dbReference>
<proteinExistence type="predicted"/>
<gene>
    <name evidence="1" type="ORF">PVK06_005457</name>
</gene>
<keyword evidence="2" id="KW-1185">Reference proteome</keyword>
<protein>
    <submittedName>
        <fullName evidence="1">Uncharacterized protein</fullName>
    </submittedName>
</protein>
<evidence type="ECO:0000313" key="1">
    <source>
        <dbReference type="EMBL" id="KAK5843029.1"/>
    </source>
</evidence>
<evidence type="ECO:0000313" key="2">
    <source>
        <dbReference type="Proteomes" id="UP001358586"/>
    </source>
</evidence>
<sequence>MENDLAQLSINDEEYKVFQIQPDPNREERGEIFRLTRRALAMSSIWLREDGEGKLGDDGGCFEGGGIGYWRMENKRRCVDLVLGFNLEGGSSGSNQRVVDVLLKQSYDSMEHDLEDPTLLGEEGKKISRIKFDNSIENYDNKKQTQREDGERLQIEDEWARTREQLRVARFDIFGNGYLFKRACWDVKGLVKH</sequence>
<accession>A0ABR0QV37</accession>